<sequence length="94" mass="9863">MAATAEIESATSATHPTGTRPWGAGRLAPYPTTLRRSHATVTVDPATQLGVFRDHAGQVVEMGKHGTSSGTETSTTTNADSQNDQGHDQDSQQD</sequence>
<comment type="caution">
    <text evidence="2">The sequence shown here is derived from an EMBL/GenBank/DDBJ whole genome shotgun (WGS) entry which is preliminary data.</text>
</comment>
<dbReference type="EMBL" id="JAERRI010000002">
    <property type="protein sequence ID" value="MBL1088748.1"/>
    <property type="molecule type" value="Genomic_DNA"/>
</dbReference>
<reference evidence="2 3" key="1">
    <citation type="submission" date="2021-01" db="EMBL/GenBank/DDBJ databases">
        <title>WGS of actinomycetes isolated from Thailand.</title>
        <authorList>
            <person name="Thawai C."/>
        </authorList>
    </citation>
    <scope>NUCLEOTIDE SEQUENCE [LARGE SCALE GENOMIC DNA]</scope>
    <source>
        <strain evidence="2 3">CH9-7</strain>
    </source>
</reference>
<feature type="region of interest" description="Disordered" evidence="1">
    <location>
        <begin position="52"/>
        <end position="94"/>
    </location>
</feature>
<organism evidence="2 3">
    <name type="scientific">Streptomyces siderophoricus</name>
    <dbReference type="NCBI Taxonomy" id="2802281"/>
    <lineage>
        <taxon>Bacteria</taxon>
        <taxon>Bacillati</taxon>
        <taxon>Actinomycetota</taxon>
        <taxon>Actinomycetes</taxon>
        <taxon>Kitasatosporales</taxon>
        <taxon>Streptomycetaceae</taxon>
        <taxon>Streptomyces</taxon>
    </lineage>
</organism>
<evidence type="ECO:0000313" key="3">
    <source>
        <dbReference type="Proteomes" id="UP000629371"/>
    </source>
</evidence>
<dbReference type="InterPro" id="IPR026496">
    <property type="entry name" value="GRASP_targ"/>
</dbReference>
<dbReference type="InterPro" id="IPR025843">
    <property type="entry name" value="Actino_peptide"/>
</dbReference>
<dbReference type="Pfam" id="PF14408">
    <property type="entry name" value="Actino_peptide"/>
    <property type="match status" value="1"/>
</dbReference>
<dbReference type="Proteomes" id="UP000629371">
    <property type="component" value="Unassembled WGS sequence"/>
</dbReference>
<keyword evidence="3" id="KW-1185">Reference proteome</keyword>
<feature type="compositionally biased region" description="Low complexity" evidence="1">
    <location>
        <begin position="1"/>
        <end position="14"/>
    </location>
</feature>
<gene>
    <name evidence="2" type="primary">tgmA</name>
    <name evidence="2" type="ORF">JK360_04995</name>
</gene>
<feature type="region of interest" description="Disordered" evidence="1">
    <location>
        <begin position="1"/>
        <end position="33"/>
    </location>
</feature>
<feature type="compositionally biased region" description="Basic and acidic residues" evidence="1">
    <location>
        <begin position="85"/>
        <end position="94"/>
    </location>
</feature>
<dbReference type="NCBIfam" id="TIGR04186">
    <property type="entry name" value="GRASP_targ"/>
    <property type="match status" value="1"/>
</dbReference>
<evidence type="ECO:0000256" key="1">
    <source>
        <dbReference type="SAM" id="MobiDB-lite"/>
    </source>
</evidence>
<feature type="compositionally biased region" description="Low complexity" evidence="1">
    <location>
        <begin position="66"/>
        <end position="77"/>
    </location>
</feature>
<name>A0ABS1ML42_9ACTN</name>
<evidence type="ECO:0000313" key="2">
    <source>
        <dbReference type="EMBL" id="MBL1088748.1"/>
    </source>
</evidence>
<accession>A0ABS1ML42</accession>
<dbReference type="RefSeq" id="WP_201801807.1">
    <property type="nucleotide sequence ID" value="NZ_JAERRI010000002.1"/>
</dbReference>
<protein>
    <submittedName>
        <fullName evidence="2">ATP-grasp-modified RiPP</fullName>
    </submittedName>
</protein>
<proteinExistence type="predicted"/>